<sequence>MKKLILGVTVLFLSACSAGGVDEDNLKPVDRALNVKHVCVKGSTRGAPDQFVASLKTSLQKKNITSESIVNPKDSNCDYILAFGAKGNRNILAKAKLRLIEVKNQNEVGFVLYVRKGDEKERVATVGLQGQTDTIIGQLFKDY</sequence>
<evidence type="ECO:0000256" key="1">
    <source>
        <dbReference type="SAM" id="SignalP"/>
    </source>
</evidence>
<keyword evidence="1" id="KW-0732">Signal</keyword>
<dbReference type="AlphaFoldDB" id="A0A1V3IAE4"/>
<name>A0A1V3IAE4_9PAST</name>
<evidence type="ECO:0000313" key="3">
    <source>
        <dbReference type="Proteomes" id="UP000189437"/>
    </source>
</evidence>
<dbReference type="PROSITE" id="PS51257">
    <property type="entry name" value="PROKAR_LIPOPROTEIN"/>
    <property type="match status" value="1"/>
</dbReference>
<gene>
    <name evidence="2" type="ORF">BKK48_04065</name>
</gene>
<comment type="caution">
    <text evidence="2">The sequence shown here is derived from an EMBL/GenBank/DDBJ whole genome shotgun (WGS) entry which is preliminary data.</text>
</comment>
<accession>A0A1V3IAE4</accession>
<dbReference type="Proteomes" id="UP000189437">
    <property type="component" value="Unassembled WGS sequence"/>
</dbReference>
<evidence type="ECO:0008006" key="4">
    <source>
        <dbReference type="Google" id="ProtNLM"/>
    </source>
</evidence>
<proteinExistence type="predicted"/>
<feature type="chain" id="PRO_5012234545" description="DUF4252 domain-containing protein" evidence="1">
    <location>
        <begin position="21"/>
        <end position="143"/>
    </location>
</feature>
<protein>
    <recommendedName>
        <fullName evidence="4">DUF4252 domain-containing protein</fullName>
    </recommendedName>
</protein>
<evidence type="ECO:0000313" key="2">
    <source>
        <dbReference type="EMBL" id="OOF36749.1"/>
    </source>
</evidence>
<dbReference type="STRING" id="1908258.BKK48_04065"/>
<organism evidence="2 3">
    <name type="scientific">Rodentibacter heidelbergensis</name>
    <dbReference type="NCBI Taxonomy" id="1908258"/>
    <lineage>
        <taxon>Bacteria</taxon>
        <taxon>Pseudomonadati</taxon>
        <taxon>Pseudomonadota</taxon>
        <taxon>Gammaproteobacteria</taxon>
        <taxon>Pasteurellales</taxon>
        <taxon>Pasteurellaceae</taxon>
        <taxon>Rodentibacter</taxon>
    </lineage>
</organism>
<keyword evidence="3" id="KW-1185">Reference proteome</keyword>
<dbReference type="OrthoDB" id="5676760at2"/>
<dbReference type="RefSeq" id="WP_077426896.1">
    <property type="nucleotide sequence ID" value="NZ_MLHH01000009.1"/>
</dbReference>
<reference evidence="2 3" key="1">
    <citation type="submission" date="2016-10" db="EMBL/GenBank/DDBJ databases">
        <title>Rodentibacter gen. nov. and new species.</title>
        <authorList>
            <person name="Christensen H."/>
        </authorList>
    </citation>
    <scope>NUCLEOTIDE SEQUENCE [LARGE SCALE GENOMIC DNA]</scope>
    <source>
        <strain evidence="2 3">Ac69</strain>
    </source>
</reference>
<dbReference type="EMBL" id="MLHH01000009">
    <property type="protein sequence ID" value="OOF36749.1"/>
    <property type="molecule type" value="Genomic_DNA"/>
</dbReference>
<feature type="signal peptide" evidence="1">
    <location>
        <begin position="1"/>
        <end position="20"/>
    </location>
</feature>